<dbReference type="PROSITE" id="PS00478">
    <property type="entry name" value="LIM_DOMAIN_1"/>
    <property type="match status" value="1"/>
</dbReference>
<dbReference type="GO" id="GO:0070161">
    <property type="term" value="C:anchoring junction"/>
    <property type="evidence" value="ECO:0007669"/>
    <property type="project" value="UniProtKB-SubCell"/>
</dbReference>
<dbReference type="GO" id="GO:0007155">
    <property type="term" value="P:cell adhesion"/>
    <property type="evidence" value="ECO:0007669"/>
    <property type="project" value="UniProtKB-KW"/>
</dbReference>
<evidence type="ECO:0000256" key="1">
    <source>
        <dbReference type="ARBA" id="ARBA00004282"/>
    </source>
</evidence>
<dbReference type="GO" id="GO:0034045">
    <property type="term" value="C:phagophore assembly site membrane"/>
    <property type="evidence" value="ECO:0007669"/>
    <property type="project" value="UniProtKB-SubCell"/>
</dbReference>
<keyword evidence="17" id="KW-0072">Autophagy</keyword>
<feature type="region of interest" description="Disordered" evidence="24">
    <location>
        <begin position="175"/>
        <end position="245"/>
    </location>
</feature>
<keyword evidence="21" id="KW-0458">Lysosome</keyword>
<feature type="transmembrane region" description="Helical" evidence="25">
    <location>
        <begin position="588"/>
        <end position="610"/>
    </location>
</feature>
<keyword evidence="8" id="KW-0813">Transport</keyword>
<dbReference type="Gene3D" id="2.10.110.10">
    <property type="entry name" value="Cysteine Rich Protein"/>
    <property type="match status" value="2"/>
</dbReference>
<evidence type="ECO:0000256" key="9">
    <source>
        <dbReference type="ARBA" id="ARBA00022490"/>
    </source>
</evidence>
<dbReference type="GO" id="GO:0046872">
    <property type="term" value="F:metal ion binding"/>
    <property type="evidence" value="ECO:0007669"/>
    <property type="project" value="UniProtKB-KW"/>
</dbReference>
<feature type="transmembrane region" description="Helical" evidence="25">
    <location>
        <begin position="936"/>
        <end position="957"/>
    </location>
</feature>
<evidence type="ECO:0000256" key="5">
    <source>
        <dbReference type="ARBA" id="ARBA00006185"/>
    </source>
</evidence>
<dbReference type="Pfam" id="PF04109">
    <property type="entry name" value="ATG9"/>
    <property type="match status" value="3"/>
</dbReference>
<evidence type="ECO:0000259" key="26">
    <source>
        <dbReference type="PROSITE" id="PS50023"/>
    </source>
</evidence>
<dbReference type="GO" id="GO:0034727">
    <property type="term" value="P:piecemeal microautophagy of the nucleus"/>
    <property type="evidence" value="ECO:0007669"/>
    <property type="project" value="TreeGrafter"/>
</dbReference>
<dbReference type="SUPFAM" id="SSF57716">
    <property type="entry name" value="Glucocorticoid receptor-like (DNA-binding domain)"/>
    <property type="match status" value="2"/>
</dbReference>
<organism evidence="27">
    <name type="scientific">Darwinula stevensoni</name>
    <dbReference type="NCBI Taxonomy" id="69355"/>
    <lineage>
        <taxon>Eukaryota</taxon>
        <taxon>Metazoa</taxon>
        <taxon>Ecdysozoa</taxon>
        <taxon>Arthropoda</taxon>
        <taxon>Crustacea</taxon>
        <taxon>Oligostraca</taxon>
        <taxon>Ostracoda</taxon>
        <taxon>Podocopa</taxon>
        <taxon>Podocopida</taxon>
        <taxon>Darwinulocopina</taxon>
        <taxon>Darwinuloidea</taxon>
        <taxon>Darwinulidae</taxon>
        <taxon>Darwinula</taxon>
    </lineage>
</organism>
<dbReference type="GO" id="GO:0006869">
    <property type="term" value="P:lipid transport"/>
    <property type="evidence" value="ECO:0007669"/>
    <property type="project" value="UniProtKB-KW"/>
</dbReference>
<dbReference type="EMBL" id="CAJPEV010000418">
    <property type="protein sequence ID" value="CAG0885065.1"/>
    <property type="molecule type" value="Genomic_DNA"/>
</dbReference>
<sequence>MGLTMKSSKNMTSLNAELAKLHLSHAVPQSYPGNQGIYRKVAPLVPPKPRKSQQQNMPLVPQSSCTNYQMEPSFSTMLQSPVTESSNPRSGMSATGTSHTYANLSMGLPPKARAPYNVVSPPGYGDAPSRYANYIDPSNYSNMANYGNSSNYSSASNYSDLDNFNSAASVSSYSTYATEEDLPPPPPPEPVHYANSGHIPEGSFPPPPPSPVSSSYSELRRVTAQPQAQKPLPQAPQKASQKTDVNTSTWLNQMYESLYEPVNPRPPSQLSSQSGYSSLGSYGHPNYPSADALNSQPSRSGRASAVDDLTNLLVRSMESPGDSDFFDKELQGKPFYPVDGKPYCEEDYLETLEKCSVCAMPILDRILRATGKPYHPQCFSCVACGKGLDGIPFTVDAHNRIHCIEDFHKKFAPRCSVCEQPIMPEPGQEETVRVVALDRSFHVNCYKCEMMIPRTSIPEEFDSQRYQSLPLAHSVDNGEEMPSDDPGVIHVIPESGRSQWNHIEDLDSFFTRVYLYHQKHGFVCMVLQEVFELAQFAFVVVLSVVLLRCVNYPILFRDKALPGHSNSTYEKISLFDAIKSDCMAEPGALLIVCLIIASCFWLLRLIRVLYHIIQYWEIRSFYTIALKIQDSELDNMTWHEVQTRLREVQHEHEMCIHKQDLTELDIYNRILRSETCSYIVLSELDNMTWHEVQTRLREVQHEHEMCIHKQDLTELDIYNRILRFKNYLVAMVNKQLVSFTLHIPLIGEVVFLTRGLKYNLELILFCQCKFLMRDSIKWMCLLVKREPGTLGMRRWSLYGRIYLRHFNELDHELNARLNRGYAPASKYMNMFTSPILAVIAQNIAFVSGTMVAVLAALSIWDEDVLNVEHVFFMLTIFTVIVAGCRVFIPEENLVWCPEYLMNAVLAHVHYLPDTWRLKAHTSPVRNRFAQLFQFKFVFLLEELLSPVLTPIILIFYLRPRSLEIVDFLRNFTVQVVGVGDVCSFAQMNIRRHGNPAWKVSDIDEGVDEKGSNGDEPSPLVTLPCQHLQAEGGKAELSLVHFTLTNPHWKPPDHASRYLTSLQRHAERDLATLNGVSSLHHSMYMLSSSSGILYESMHNNGGGGDENEGESLHASLYPGQSQQDSLIELNIANMSLSAIYLHELHRQRLKINMEEQIEETLQAGAPAIDLAEEEDVDVTEPKLKYERILNDVADIFRKDAASCIALNSKFLVLGSHWGMVYVLDHQGNAVRGKEMAIHATSINHLSLDEHGDFIASCSDDGKVAIHCLYSEESSMVLNLDRPVKSIAIDPLYFKGGSHRKFLTGDERLILHEKTFLKQKQTILHGGEGVIRTIRWRGQFVAWSTDAGVRVFDMNERRTISLIKKDHSDREFYNASNVIKQELEMQISPLHGYRFRPELLRCYLHWRDDRSLFIGWADTIKVCIVRKRAGDEDLARLDLPRFYVEIISQLTTDFFICGISSLEGQVVVLTMDKQEARLDSEAFEILPQKGQQPQLRILDPHVEDYIEESVDTLPIRNCEENKCNDYYLDCLPEEGLYFIVSPKDVVIGKLRDTDDHIDWLLEQWWGFVKLTKPRDITKLKERITAAFADVTVEIKFEEAMAEVERNEKALKHHTPVAIGRSYLDHMLRNGHFEQAAALCPKVLGKDQRLWEEEVYKFAHLKQLKVVAPYLPRGDFHLSSIIYEMVLFEFLKTNPEGLLKEWSPSLYEGTGMINAVLEHLLSEPENQVLLQTLAQLYSHARQFDKALAMYLKLKHKDVFEMIEKHRLVGVIEDKLEGLMTLDSGRATTLLLASMDTIPPNTVVKRLQLNNYFLYLYLDALYKKDPKGLSTEYHALLVRLYVMFDRPKLLPLLRNSSHYPLQEAFMLCRQHKLHHEMVFLLKRMGNVRDALKVLVEEIQDIKLAIDFCKECDDQDLWNDIIKRSLHEPRYIIELLRSIGTHVDPLLLLRQIPSGLKIPGLRDALVKILQDYSLQV</sequence>
<dbReference type="Pfam" id="PF23556">
    <property type="entry name" value="TPR_Vps41"/>
    <property type="match status" value="1"/>
</dbReference>
<feature type="domain" description="LIM zinc-binding" evidence="26">
    <location>
        <begin position="353"/>
        <end position="413"/>
    </location>
</feature>
<evidence type="ECO:0000256" key="14">
    <source>
        <dbReference type="ARBA" id="ARBA00022889"/>
    </source>
</evidence>
<name>A0A7R9A4V2_9CRUS</name>
<keyword evidence="14" id="KW-0130">Cell adhesion</keyword>
<evidence type="ECO:0000313" key="28">
    <source>
        <dbReference type="Proteomes" id="UP000677054"/>
    </source>
</evidence>
<evidence type="ECO:0000256" key="17">
    <source>
        <dbReference type="ARBA" id="ARBA00023006"/>
    </source>
</evidence>
<keyword evidence="15" id="KW-0965">Cell junction</keyword>
<evidence type="ECO:0000256" key="25">
    <source>
        <dbReference type="SAM" id="Phobius"/>
    </source>
</evidence>
<evidence type="ECO:0000256" key="20">
    <source>
        <dbReference type="ARBA" id="ARBA00023136"/>
    </source>
</evidence>
<reference evidence="27" key="1">
    <citation type="submission" date="2020-11" db="EMBL/GenBank/DDBJ databases">
        <authorList>
            <person name="Tran Van P."/>
        </authorList>
    </citation>
    <scope>NUCLEOTIDE SEQUENCE</scope>
</reference>
<dbReference type="OrthoDB" id="244107at2759"/>
<evidence type="ECO:0000256" key="23">
    <source>
        <dbReference type="PROSITE-ProRule" id="PRU01006"/>
    </source>
</evidence>
<evidence type="ECO:0000256" key="7">
    <source>
        <dbReference type="ARBA" id="ARBA00018074"/>
    </source>
</evidence>
<dbReference type="InterPro" id="IPR015943">
    <property type="entry name" value="WD40/YVTN_repeat-like_dom_sf"/>
</dbReference>
<comment type="similarity">
    <text evidence="5">Belongs to the ATG9 family.</text>
</comment>
<evidence type="ECO:0000256" key="10">
    <source>
        <dbReference type="ARBA" id="ARBA00022692"/>
    </source>
</evidence>
<comment type="similarity">
    <text evidence="6">Belongs to the zyxin/ajuba family.</text>
</comment>
<dbReference type="Pfam" id="PF00412">
    <property type="entry name" value="LIM"/>
    <property type="match status" value="1"/>
</dbReference>
<dbReference type="InterPro" id="IPR011990">
    <property type="entry name" value="TPR-like_helical_dom_sf"/>
</dbReference>
<dbReference type="PROSITE" id="PS50236">
    <property type="entry name" value="CHCR"/>
    <property type="match status" value="1"/>
</dbReference>
<evidence type="ECO:0000256" key="15">
    <source>
        <dbReference type="ARBA" id="ARBA00022949"/>
    </source>
</evidence>
<accession>A0A7R9A4V2</accession>
<evidence type="ECO:0000256" key="24">
    <source>
        <dbReference type="SAM" id="MobiDB-lite"/>
    </source>
</evidence>
<dbReference type="FunFam" id="2.10.110.10:FF:000027">
    <property type="entry name" value="lipoma-preferred partner isoform X1"/>
    <property type="match status" value="1"/>
</dbReference>
<keyword evidence="12" id="KW-0677">Repeat</keyword>
<dbReference type="Pfam" id="PF23411">
    <property type="entry name" value="Beta-prop_Vps41"/>
    <property type="match status" value="2"/>
</dbReference>
<proteinExistence type="inferred from homology"/>
<evidence type="ECO:0000256" key="12">
    <source>
        <dbReference type="ARBA" id="ARBA00022737"/>
    </source>
</evidence>
<evidence type="ECO:0000256" key="16">
    <source>
        <dbReference type="ARBA" id="ARBA00022989"/>
    </source>
</evidence>
<evidence type="ECO:0000256" key="22">
    <source>
        <dbReference type="PROSITE-ProRule" id="PRU00125"/>
    </source>
</evidence>
<dbReference type="InterPro" id="IPR057780">
    <property type="entry name" value="Beta-prop_Vps41"/>
</dbReference>
<feature type="compositionally biased region" description="Low complexity" evidence="24">
    <location>
        <begin position="224"/>
        <end position="242"/>
    </location>
</feature>
<comment type="subcellular location">
    <subcellularLocation>
        <location evidence="1">Cell junction</location>
    </subcellularLocation>
    <subcellularLocation>
        <location evidence="3">Cytoplasm</location>
    </subcellularLocation>
    <subcellularLocation>
        <location evidence="2">Lysosome</location>
    </subcellularLocation>
    <subcellularLocation>
        <location evidence="4">Preautophagosomal structure membrane</location>
        <topology evidence="4">Multi-pass membrane protein</topology>
    </subcellularLocation>
</comment>
<feature type="region of interest" description="Disordered" evidence="24">
    <location>
        <begin position="29"/>
        <end position="58"/>
    </location>
</feature>
<dbReference type="InterPro" id="IPR007241">
    <property type="entry name" value="Autophagy-rel_prot_9"/>
</dbReference>
<dbReference type="PANTHER" id="PTHR13038:SF10">
    <property type="entry name" value="AUTOPHAGY-RELATED PROTEIN 9"/>
    <property type="match status" value="1"/>
</dbReference>
<evidence type="ECO:0000256" key="19">
    <source>
        <dbReference type="ARBA" id="ARBA00023055"/>
    </source>
</evidence>
<dbReference type="InterPro" id="IPR036322">
    <property type="entry name" value="WD40_repeat_dom_sf"/>
</dbReference>
<dbReference type="PROSITE" id="PS50023">
    <property type="entry name" value="LIM_DOMAIN_2"/>
    <property type="match status" value="1"/>
</dbReference>
<dbReference type="EMBL" id="LR899935">
    <property type="protein sequence ID" value="CAD7243366.1"/>
    <property type="molecule type" value="Genomic_DNA"/>
</dbReference>
<evidence type="ECO:0000256" key="3">
    <source>
        <dbReference type="ARBA" id="ARBA00004496"/>
    </source>
</evidence>
<keyword evidence="20 25" id="KW-0472">Membrane</keyword>
<feature type="transmembrane region" description="Helical" evidence="25">
    <location>
        <begin position="835"/>
        <end position="857"/>
    </location>
</feature>
<evidence type="ECO:0000256" key="4">
    <source>
        <dbReference type="ARBA" id="ARBA00004511"/>
    </source>
</evidence>
<dbReference type="GO" id="GO:0034497">
    <property type="term" value="P:protein localization to phagophore assembly site"/>
    <property type="evidence" value="ECO:0007669"/>
    <property type="project" value="TreeGrafter"/>
</dbReference>
<protein>
    <recommendedName>
        <fullName evidence="7">Autophagy-related protein 9</fullName>
    </recommendedName>
</protein>
<feature type="compositionally biased region" description="Low complexity" evidence="24">
    <location>
        <begin position="268"/>
        <end position="282"/>
    </location>
</feature>
<dbReference type="CDD" id="cd09354">
    <property type="entry name" value="LIM2_LPP"/>
    <property type="match status" value="1"/>
</dbReference>
<keyword evidence="18 22" id="KW-0440">LIM domain</keyword>
<keyword evidence="28" id="KW-1185">Reference proteome</keyword>
<dbReference type="GO" id="GO:0006886">
    <property type="term" value="P:intracellular protein transport"/>
    <property type="evidence" value="ECO:0007669"/>
    <property type="project" value="UniProtKB-UniRule"/>
</dbReference>
<feature type="repeat" description="CHCR" evidence="23">
    <location>
        <begin position="1787"/>
        <end position="1929"/>
    </location>
</feature>
<dbReference type="SUPFAM" id="SSF50978">
    <property type="entry name" value="WD40 repeat-like"/>
    <property type="match status" value="1"/>
</dbReference>
<dbReference type="GO" id="GO:0005776">
    <property type="term" value="C:autophagosome"/>
    <property type="evidence" value="ECO:0007669"/>
    <property type="project" value="TreeGrafter"/>
</dbReference>
<dbReference type="GO" id="GO:0061709">
    <property type="term" value="P:reticulophagy"/>
    <property type="evidence" value="ECO:0007669"/>
    <property type="project" value="TreeGrafter"/>
</dbReference>
<dbReference type="InterPro" id="IPR001781">
    <property type="entry name" value="Znf_LIM"/>
</dbReference>
<keyword evidence="11 22" id="KW-0479">Metal-binding</keyword>
<feature type="transmembrane region" description="Helical" evidence="25">
    <location>
        <begin position="869"/>
        <end position="888"/>
    </location>
</feature>
<keyword evidence="16 25" id="KW-1133">Transmembrane helix</keyword>
<evidence type="ECO:0000256" key="2">
    <source>
        <dbReference type="ARBA" id="ARBA00004371"/>
    </source>
</evidence>
<dbReference type="Proteomes" id="UP000677054">
    <property type="component" value="Unassembled WGS sequence"/>
</dbReference>
<evidence type="ECO:0000256" key="21">
    <source>
        <dbReference type="ARBA" id="ARBA00023228"/>
    </source>
</evidence>
<dbReference type="GO" id="GO:0000422">
    <property type="term" value="P:autophagy of mitochondrion"/>
    <property type="evidence" value="ECO:0007669"/>
    <property type="project" value="TreeGrafter"/>
</dbReference>
<dbReference type="GO" id="GO:0005764">
    <property type="term" value="C:lysosome"/>
    <property type="evidence" value="ECO:0007669"/>
    <property type="project" value="UniProtKB-SubCell"/>
</dbReference>
<dbReference type="InterPro" id="IPR000547">
    <property type="entry name" value="Clathrin_H-chain/VPS_repeat"/>
</dbReference>
<dbReference type="Gene3D" id="1.25.40.10">
    <property type="entry name" value="Tetratricopeptide repeat domain"/>
    <property type="match status" value="1"/>
</dbReference>
<gene>
    <name evidence="27" type="ORF">DSTB1V02_LOCUS3291</name>
</gene>
<evidence type="ECO:0000313" key="27">
    <source>
        <dbReference type="EMBL" id="CAD7243366.1"/>
    </source>
</evidence>
<evidence type="ECO:0000256" key="18">
    <source>
        <dbReference type="ARBA" id="ARBA00023038"/>
    </source>
</evidence>
<evidence type="ECO:0000256" key="6">
    <source>
        <dbReference type="ARBA" id="ARBA00009611"/>
    </source>
</evidence>
<evidence type="ECO:0000256" key="11">
    <source>
        <dbReference type="ARBA" id="ARBA00022723"/>
    </source>
</evidence>
<feature type="region of interest" description="Disordered" evidence="24">
    <location>
        <begin position="259"/>
        <end position="303"/>
    </location>
</feature>
<evidence type="ECO:0000256" key="8">
    <source>
        <dbReference type="ARBA" id="ARBA00022448"/>
    </source>
</evidence>
<evidence type="ECO:0000256" key="13">
    <source>
        <dbReference type="ARBA" id="ARBA00022833"/>
    </source>
</evidence>
<dbReference type="SMART" id="SM00299">
    <property type="entry name" value="CLH"/>
    <property type="match status" value="1"/>
</dbReference>
<keyword evidence="19" id="KW-0445">Lipid transport</keyword>
<dbReference type="GO" id="GO:0016050">
    <property type="term" value="P:vesicle organization"/>
    <property type="evidence" value="ECO:0007669"/>
    <property type="project" value="UniProtKB-ARBA"/>
</dbReference>
<dbReference type="Gene3D" id="2.130.10.10">
    <property type="entry name" value="YVTN repeat-like/Quinoprotein amine dehydrogenase"/>
    <property type="match status" value="1"/>
</dbReference>
<keyword evidence="9" id="KW-0963">Cytoplasm</keyword>
<feature type="compositionally biased region" description="Polar residues" evidence="24">
    <location>
        <begin position="292"/>
        <end position="301"/>
    </location>
</feature>
<keyword evidence="13 22" id="KW-0862">Zinc</keyword>
<keyword evidence="10 25" id="KW-0812">Transmembrane</keyword>
<dbReference type="GO" id="GO:0016192">
    <property type="term" value="P:vesicle-mediated transport"/>
    <property type="evidence" value="ECO:0007669"/>
    <property type="project" value="InterPro"/>
</dbReference>
<dbReference type="SMART" id="SM00132">
    <property type="entry name" value="LIM"/>
    <property type="match status" value="2"/>
</dbReference>
<dbReference type="PANTHER" id="PTHR13038">
    <property type="entry name" value="APG9 AUTOPHAGY 9"/>
    <property type="match status" value="1"/>
</dbReference>